<dbReference type="EMBL" id="JAUEDM010000006">
    <property type="protein sequence ID" value="KAK3314830.1"/>
    <property type="molecule type" value="Genomic_DNA"/>
</dbReference>
<feature type="transmembrane region" description="Helical" evidence="7">
    <location>
        <begin position="263"/>
        <end position="283"/>
    </location>
</feature>
<feature type="domain" description="Rhodopsin" evidence="8">
    <location>
        <begin position="29"/>
        <end position="280"/>
    </location>
</feature>
<evidence type="ECO:0000256" key="6">
    <source>
        <dbReference type="SAM" id="MobiDB-lite"/>
    </source>
</evidence>
<evidence type="ECO:0000313" key="10">
    <source>
        <dbReference type="Proteomes" id="UP001283341"/>
    </source>
</evidence>
<dbReference type="PANTHER" id="PTHR33048">
    <property type="entry name" value="PTH11-LIKE INTEGRAL MEMBRANE PROTEIN (AFU_ORTHOLOGUE AFUA_5G11245)"/>
    <property type="match status" value="1"/>
</dbReference>
<dbReference type="Proteomes" id="UP001283341">
    <property type="component" value="Unassembled WGS sequence"/>
</dbReference>
<comment type="subcellular location">
    <subcellularLocation>
        <location evidence="1">Membrane</location>
        <topology evidence="1">Multi-pass membrane protein</topology>
    </subcellularLocation>
</comment>
<dbReference type="AlphaFoldDB" id="A0AAE0HXT3"/>
<feature type="transmembrane region" description="Helical" evidence="7">
    <location>
        <begin position="140"/>
        <end position="166"/>
    </location>
</feature>
<evidence type="ECO:0000313" key="9">
    <source>
        <dbReference type="EMBL" id="KAK3314830.1"/>
    </source>
</evidence>
<comment type="caution">
    <text evidence="9">The sequence shown here is derived from an EMBL/GenBank/DDBJ whole genome shotgun (WGS) entry which is preliminary data.</text>
</comment>
<comment type="similarity">
    <text evidence="5">Belongs to the SAT4 family.</text>
</comment>
<keyword evidence="2 7" id="KW-0812">Transmembrane</keyword>
<name>A0AAE0HXT3_9PEZI</name>
<reference evidence="9" key="2">
    <citation type="submission" date="2023-06" db="EMBL/GenBank/DDBJ databases">
        <authorList>
            <consortium name="Lawrence Berkeley National Laboratory"/>
            <person name="Haridas S."/>
            <person name="Hensen N."/>
            <person name="Bonometti L."/>
            <person name="Westerberg I."/>
            <person name="Brannstrom I.O."/>
            <person name="Guillou S."/>
            <person name="Cros-Aarteil S."/>
            <person name="Calhoun S."/>
            <person name="Kuo A."/>
            <person name="Mondo S."/>
            <person name="Pangilinan J."/>
            <person name="Riley R."/>
            <person name="Labutti K."/>
            <person name="Andreopoulos B."/>
            <person name="Lipzen A."/>
            <person name="Chen C."/>
            <person name="Yanf M."/>
            <person name="Daum C."/>
            <person name="Ng V."/>
            <person name="Clum A."/>
            <person name="Steindorff A."/>
            <person name="Ohm R."/>
            <person name="Martin F."/>
            <person name="Silar P."/>
            <person name="Natvig D."/>
            <person name="Lalanne C."/>
            <person name="Gautier V."/>
            <person name="Ament-Velasquez S.L."/>
            <person name="Kruys A."/>
            <person name="Hutchinson M.I."/>
            <person name="Powell A.J."/>
            <person name="Barry K."/>
            <person name="Miller A.N."/>
            <person name="Grigoriev I.V."/>
            <person name="Debuchy R."/>
            <person name="Gladieux P."/>
            <person name="Thoren M.H."/>
            <person name="Johannesson H."/>
        </authorList>
    </citation>
    <scope>NUCLEOTIDE SEQUENCE</scope>
    <source>
        <strain evidence="9">CBS 118394</strain>
    </source>
</reference>
<reference evidence="9" key="1">
    <citation type="journal article" date="2023" name="Mol. Phylogenet. Evol.">
        <title>Genome-scale phylogeny and comparative genomics of the fungal order Sordariales.</title>
        <authorList>
            <person name="Hensen N."/>
            <person name="Bonometti L."/>
            <person name="Westerberg I."/>
            <person name="Brannstrom I.O."/>
            <person name="Guillou S."/>
            <person name="Cros-Aarteil S."/>
            <person name="Calhoun S."/>
            <person name="Haridas S."/>
            <person name="Kuo A."/>
            <person name="Mondo S."/>
            <person name="Pangilinan J."/>
            <person name="Riley R."/>
            <person name="LaButti K."/>
            <person name="Andreopoulos B."/>
            <person name="Lipzen A."/>
            <person name="Chen C."/>
            <person name="Yan M."/>
            <person name="Daum C."/>
            <person name="Ng V."/>
            <person name="Clum A."/>
            <person name="Steindorff A."/>
            <person name="Ohm R.A."/>
            <person name="Martin F."/>
            <person name="Silar P."/>
            <person name="Natvig D.O."/>
            <person name="Lalanne C."/>
            <person name="Gautier V."/>
            <person name="Ament-Velasquez S.L."/>
            <person name="Kruys A."/>
            <person name="Hutchinson M.I."/>
            <person name="Powell A.J."/>
            <person name="Barry K."/>
            <person name="Miller A.N."/>
            <person name="Grigoriev I.V."/>
            <person name="Debuchy R."/>
            <person name="Gladieux P."/>
            <person name="Hiltunen Thoren M."/>
            <person name="Johannesson H."/>
        </authorList>
    </citation>
    <scope>NUCLEOTIDE SEQUENCE</scope>
    <source>
        <strain evidence="9">CBS 118394</strain>
    </source>
</reference>
<feature type="region of interest" description="Disordered" evidence="6">
    <location>
        <begin position="300"/>
        <end position="336"/>
    </location>
</feature>
<accession>A0AAE0HXT3</accession>
<keyword evidence="4 7" id="KW-0472">Membrane</keyword>
<evidence type="ECO:0000256" key="2">
    <source>
        <dbReference type="ARBA" id="ARBA00022692"/>
    </source>
</evidence>
<evidence type="ECO:0000256" key="3">
    <source>
        <dbReference type="ARBA" id="ARBA00022989"/>
    </source>
</evidence>
<organism evidence="9 10">
    <name type="scientific">Apodospora peruviana</name>
    <dbReference type="NCBI Taxonomy" id="516989"/>
    <lineage>
        <taxon>Eukaryota</taxon>
        <taxon>Fungi</taxon>
        <taxon>Dikarya</taxon>
        <taxon>Ascomycota</taxon>
        <taxon>Pezizomycotina</taxon>
        <taxon>Sordariomycetes</taxon>
        <taxon>Sordariomycetidae</taxon>
        <taxon>Sordariales</taxon>
        <taxon>Lasiosphaeriaceae</taxon>
        <taxon>Apodospora</taxon>
    </lineage>
</organism>
<dbReference type="PANTHER" id="PTHR33048:SF105">
    <property type="match status" value="1"/>
</dbReference>
<dbReference type="GO" id="GO:0016020">
    <property type="term" value="C:membrane"/>
    <property type="evidence" value="ECO:0007669"/>
    <property type="project" value="UniProtKB-SubCell"/>
</dbReference>
<dbReference type="InterPro" id="IPR052337">
    <property type="entry name" value="SAT4-like"/>
</dbReference>
<feature type="transmembrane region" description="Helical" evidence="7">
    <location>
        <begin position="13"/>
        <end position="32"/>
    </location>
</feature>
<gene>
    <name evidence="9" type="ORF">B0H66DRAFT_481402</name>
</gene>
<sequence>MEAALAAARQFNIIIWTLYAIGVCVTIFRTYARFKQVGFSEFQADDYLIWVAVLLYSCQTTLGYEIGNLAHGLANNGMTDAERFALTPDNPEHYMRVVGSQIQVAGWTCYSTLVMVLKVAMLFFYLRLTQGLSRNYRMRVYIGFGIVMVGYLTSIIAVFASCQPFHKYWQVYPDPGHLCYPATSPTIVWAGFAANITSDVYLIVIPLPLLWGSNLRMLEKILSTIVLGAGVFVLVCAIVKTVLVVSDEANGAELAGAWGTREAFVSFVITNLPMIFPLVKAWLKPWMPALRSTNKNYKTPEGFRTIGGGNGGSGGGNGSRNKRSRGPPSANPMTNMSFADSEEQMVDEIKMQNMKNAAAVTAHAEKGQKKGHVGAGIVVSSEFEMTEDRTSTQPAAKPHEVW</sequence>
<evidence type="ECO:0000256" key="1">
    <source>
        <dbReference type="ARBA" id="ARBA00004141"/>
    </source>
</evidence>
<feature type="transmembrane region" description="Helical" evidence="7">
    <location>
        <begin position="186"/>
        <end position="209"/>
    </location>
</feature>
<feature type="compositionally biased region" description="Gly residues" evidence="6">
    <location>
        <begin position="305"/>
        <end position="318"/>
    </location>
</feature>
<feature type="transmembrane region" description="Helical" evidence="7">
    <location>
        <begin position="104"/>
        <end position="128"/>
    </location>
</feature>
<protein>
    <recommendedName>
        <fullName evidence="8">Rhodopsin domain-containing protein</fullName>
    </recommendedName>
</protein>
<dbReference type="Pfam" id="PF20684">
    <property type="entry name" value="Fung_rhodopsin"/>
    <property type="match status" value="1"/>
</dbReference>
<proteinExistence type="inferred from homology"/>
<evidence type="ECO:0000256" key="7">
    <source>
        <dbReference type="SAM" id="Phobius"/>
    </source>
</evidence>
<dbReference type="InterPro" id="IPR049326">
    <property type="entry name" value="Rhodopsin_dom_fungi"/>
</dbReference>
<feature type="transmembrane region" description="Helical" evidence="7">
    <location>
        <begin position="221"/>
        <end position="243"/>
    </location>
</feature>
<evidence type="ECO:0000256" key="4">
    <source>
        <dbReference type="ARBA" id="ARBA00023136"/>
    </source>
</evidence>
<keyword evidence="3 7" id="KW-1133">Transmembrane helix</keyword>
<evidence type="ECO:0000256" key="5">
    <source>
        <dbReference type="ARBA" id="ARBA00038359"/>
    </source>
</evidence>
<keyword evidence="10" id="KW-1185">Reference proteome</keyword>
<evidence type="ECO:0000259" key="8">
    <source>
        <dbReference type="Pfam" id="PF20684"/>
    </source>
</evidence>